<evidence type="ECO:0008006" key="3">
    <source>
        <dbReference type="Google" id="ProtNLM"/>
    </source>
</evidence>
<reference evidence="1 2" key="1">
    <citation type="submission" date="2018-09" db="EMBL/GenBank/DDBJ databases">
        <title>Genomic Encyclopedia of Archaeal and Bacterial Type Strains, Phase II (KMG-II): from individual species to whole genera.</title>
        <authorList>
            <person name="Goeker M."/>
        </authorList>
    </citation>
    <scope>NUCLEOTIDE SEQUENCE [LARGE SCALE GENOMIC DNA]</scope>
    <source>
        <strain evidence="1 2">DSM 27148</strain>
    </source>
</reference>
<gene>
    <name evidence="1" type="ORF">BC643_3402</name>
</gene>
<sequence>MRTILKFRIIIPILFATLMVLSSCKENPISTTELDDVQLVAGRIDGTWGDPSGIETPDDLPTEIFGDMRLVFTTDNDGYPARFVAKDCPIVFSSSASTWSVSGTESSATVSLTDVSPVDEIAVVVTGTTMTISFYMGWENTETGETGQGDFRVTLTRL</sequence>
<dbReference type="PROSITE" id="PS51257">
    <property type="entry name" value="PROKAR_LIPOPROTEIN"/>
    <property type="match status" value="1"/>
</dbReference>
<protein>
    <recommendedName>
        <fullName evidence="3">Lipocalin-like protein</fullName>
    </recommendedName>
</protein>
<dbReference type="AlphaFoldDB" id="A0A419VYE1"/>
<evidence type="ECO:0000313" key="2">
    <source>
        <dbReference type="Proteomes" id="UP000283387"/>
    </source>
</evidence>
<accession>A0A419VYE1</accession>
<evidence type="ECO:0000313" key="1">
    <source>
        <dbReference type="EMBL" id="RKD88257.1"/>
    </source>
</evidence>
<dbReference type="Proteomes" id="UP000283387">
    <property type="component" value="Unassembled WGS sequence"/>
</dbReference>
<organism evidence="1 2">
    <name type="scientific">Mangrovibacterium diazotrophicum</name>
    <dbReference type="NCBI Taxonomy" id="1261403"/>
    <lineage>
        <taxon>Bacteria</taxon>
        <taxon>Pseudomonadati</taxon>
        <taxon>Bacteroidota</taxon>
        <taxon>Bacteroidia</taxon>
        <taxon>Marinilabiliales</taxon>
        <taxon>Prolixibacteraceae</taxon>
        <taxon>Mangrovibacterium</taxon>
    </lineage>
</organism>
<dbReference type="OrthoDB" id="955533at2"/>
<name>A0A419VYE1_9BACT</name>
<comment type="caution">
    <text evidence="1">The sequence shown here is derived from an EMBL/GenBank/DDBJ whole genome shotgun (WGS) entry which is preliminary data.</text>
</comment>
<proteinExistence type="predicted"/>
<keyword evidence="2" id="KW-1185">Reference proteome</keyword>
<dbReference type="RefSeq" id="WP_147377253.1">
    <property type="nucleotide sequence ID" value="NZ_RAPN01000002.1"/>
</dbReference>
<dbReference type="EMBL" id="RAPN01000002">
    <property type="protein sequence ID" value="RKD88257.1"/>
    <property type="molecule type" value="Genomic_DNA"/>
</dbReference>